<dbReference type="EMBL" id="QTJU01000005">
    <property type="protein sequence ID" value="RFM27380.1"/>
    <property type="molecule type" value="Genomic_DNA"/>
</dbReference>
<dbReference type="PRINTS" id="PR00412">
    <property type="entry name" value="EPOXHYDRLASE"/>
</dbReference>
<evidence type="ECO:0000313" key="6">
    <source>
        <dbReference type="EMBL" id="RFM27380.1"/>
    </source>
</evidence>
<dbReference type="PANTHER" id="PTHR21661:SF35">
    <property type="entry name" value="EPOXIDE HYDROLASE"/>
    <property type="match status" value="1"/>
</dbReference>
<accession>A0A3E1NHF6</accession>
<dbReference type="GO" id="GO:0004301">
    <property type="term" value="F:epoxide hydrolase activity"/>
    <property type="evidence" value="ECO:0007669"/>
    <property type="project" value="TreeGrafter"/>
</dbReference>
<proteinExistence type="inferred from homology"/>
<organism evidence="6 7">
    <name type="scientific">Deminuibacter soli</name>
    <dbReference type="NCBI Taxonomy" id="2291815"/>
    <lineage>
        <taxon>Bacteria</taxon>
        <taxon>Pseudomonadati</taxon>
        <taxon>Bacteroidota</taxon>
        <taxon>Chitinophagia</taxon>
        <taxon>Chitinophagales</taxon>
        <taxon>Chitinophagaceae</taxon>
        <taxon>Deminuibacter</taxon>
    </lineage>
</organism>
<evidence type="ECO:0000256" key="3">
    <source>
        <dbReference type="ARBA" id="ARBA00022801"/>
    </source>
</evidence>
<keyword evidence="3 6" id="KW-0378">Hydrolase</keyword>
<feature type="domain" description="Epoxide hydrolase N-terminal" evidence="5">
    <location>
        <begin position="2"/>
        <end position="107"/>
    </location>
</feature>
<dbReference type="Gene3D" id="3.40.50.1820">
    <property type="entry name" value="alpha/beta hydrolase"/>
    <property type="match status" value="1"/>
</dbReference>
<dbReference type="AlphaFoldDB" id="A0A3E1NHF6"/>
<evidence type="ECO:0000256" key="4">
    <source>
        <dbReference type="PIRSR" id="PIRSR001112-1"/>
    </source>
</evidence>
<dbReference type="Pfam" id="PF06441">
    <property type="entry name" value="EHN"/>
    <property type="match status" value="1"/>
</dbReference>
<evidence type="ECO:0000313" key="7">
    <source>
        <dbReference type="Proteomes" id="UP000261284"/>
    </source>
</evidence>
<dbReference type="SUPFAM" id="SSF53474">
    <property type="entry name" value="alpha/beta-Hydrolases"/>
    <property type="match status" value="1"/>
</dbReference>
<reference evidence="6 7" key="1">
    <citation type="submission" date="2018-08" db="EMBL/GenBank/DDBJ databases">
        <title>Chitinophagaceae sp. K23C18032701, a novel bacterium isolated from forest soil.</title>
        <authorList>
            <person name="Wang C."/>
        </authorList>
    </citation>
    <scope>NUCLEOTIDE SEQUENCE [LARGE SCALE GENOMIC DNA]</scope>
    <source>
        <strain evidence="6 7">K23C18032701</strain>
    </source>
</reference>
<evidence type="ECO:0000256" key="2">
    <source>
        <dbReference type="ARBA" id="ARBA00022797"/>
    </source>
</evidence>
<comment type="caution">
    <text evidence="6">The sequence shown here is derived from an EMBL/GenBank/DDBJ whole genome shotgun (WGS) entry which is preliminary data.</text>
</comment>
<dbReference type="GO" id="GO:0097176">
    <property type="term" value="P:epoxide metabolic process"/>
    <property type="evidence" value="ECO:0007669"/>
    <property type="project" value="TreeGrafter"/>
</dbReference>
<gene>
    <name evidence="6" type="ORF">DXN05_15285</name>
</gene>
<dbReference type="PIRSF" id="PIRSF001112">
    <property type="entry name" value="Epoxide_hydrolase"/>
    <property type="match status" value="1"/>
</dbReference>
<dbReference type="InterPro" id="IPR016292">
    <property type="entry name" value="Epoxide_hydrolase"/>
</dbReference>
<feature type="active site" description="Proton donor" evidence="4">
    <location>
        <position position="299"/>
    </location>
</feature>
<evidence type="ECO:0000259" key="5">
    <source>
        <dbReference type="Pfam" id="PF06441"/>
    </source>
</evidence>
<name>A0A3E1NHF6_9BACT</name>
<feature type="active site" description="Proton acceptor" evidence="4">
    <location>
        <position position="353"/>
    </location>
</feature>
<dbReference type="Proteomes" id="UP000261284">
    <property type="component" value="Unassembled WGS sequence"/>
</dbReference>
<keyword evidence="7" id="KW-1185">Reference proteome</keyword>
<comment type="similarity">
    <text evidence="1">Belongs to the peptidase S33 family.</text>
</comment>
<protein>
    <submittedName>
        <fullName evidence="6">Epoxide hydrolase</fullName>
    </submittedName>
</protein>
<dbReference type="RefSeq" id="WP_116848138.1">
    <property type="nucleotide sequence ID" value="NZ_QTJU01000005.1"/>
</dbReference>
<evidence type="ECO:0000256" key="1">
    <source>
        <dbReference type="ARBA" id="ARBA00010088"/>
    </source>
</evidence>
<sequence length="374" mass="42565">MIRSFTARIPQDLLEDLKQKISVTRWPDEIPESGWHYGSSMAYMKALANYWLHRFDWRKTESHINAYPNFIADIDNHQLHFMHIKGKGAKSFPLLVTHGWPGSFMEMMPLIPLLTENPQFSFDLIIPSIPGFGFSPAVTQPGMNSQRIADLWCKLMLKLGYTAFGAQGGDLGAGISIALAKSYPQYVKALHLNYIPSSCLPVLNEGEQLTHEENEYRKRQQQWVTDEGAYAHIHATKPLTLAYGLNDSPMGLCAWIVEKYNSWSDNGGSIENCFSKEQLLATVTLYWVTQTIHSSTRLYYENSKSPFQLNPGEKIKTPTGIAQFPQELNFPPRSLAQRVFNIQHWSTFNKGGHFAAMEQPRLLADDITRFFTNL</sequence>
<dbReference type="InterPro" id="IPR000639">
    <property type="entry name" value="Epox_hydrolase-like"/>
</dbReference>
<keyword evidence="2" id="KW-0058">Aromatic hydrocarbons catabolism</keyword>
<dbReference type="InterPro" id="IPR010497">
    <property type="entry name" value="Epoxide_hydro_N"/>
</dbReference>
<dbReference type="OrthoDB" id="9780765at2"/>
<dbReference type="InterPro" id="IPR029058">
    <property type="entry name" value="AB_hydrolase_fold"/>
</dbReference>
<dbReference type="PANTHER" id="PTHR21661">
    <property type="entry name" value="EPOXIDE HYDROLASE 1-RELATED"/>
    <property type="match status" value="1"/>
</dbReference>
<feature type="active site" description="Nucleophile" evidence="4">
    <location>
        <position position="170"/>
    </location>
</feature>